<comment type="caution">
    <text evidence="1">The sequence shown here is derived from an EMBL/GenBank/DDBJ whole genome shotgun (WGS) entry which is preliminary data.</text>
</comment>
<accession>A0ABQ5JCE9</accession>
<dbReference type="Gene3D" id="3.10.10.10">
    <property type="entry name" value="HIV Type 1 Reverse Transcriptase, subunit A, domain 1"/>
    <property type="match status" value="1"/>
</dbReference>
<evidence type="ECO:0000313" key="1">
    <source>
        <dbReference type="EMBL" id="GJU10178.1"/>
    </source>
</evidence>
<dbReference type="InterPro" id="IPR043502">
    <property type="entry name" value="DNA/RNA_pol_sf"/>
</dbReference>
<evidence type="ECO:0000313" key="2">
    <source>
        <dbReference type="Proteomes" id="UP001151760"/>
    </source>
</evidence>
<proteinExistence type="predicted"/>
<dbReference type="PANTHER" id="PTHR15503">
    <property type="entry name" value="LDOC1 RELATED"/>
    <property type="match status" value="1"/>
</dbReference>
<protein>
    <recommendedName>
        <fullName evidence="3">Reverse transcriptase domain-containing protein</fullName>
    </recommendedName>
</protein>
<dbReference type="Proteomes" id="UP001151760">
    <property type="component" value="Unassembled WGS sequence"/>
</dbReference>
<reference evidence="1" key="1">
    <citation type="journal article" date="2022" name="Int. J. Mol. Sci.">
        <title>Draft Genome of Tanacetum Coccineum: Genomic Comparison of Closely Related Tanacetum-Family Plants.</title>
        <authorList>
            <person name="Yamashiro T."/>
            <person name="Shiraishi A."/>
            <person name="Nakayama K."/>
            <person name="Satake H."/>
        </authorList>
    </citation>
    <scope>NUCLEOTIDE SEQUENCE</scope>
</reference>
<name>A0ABQ5JCE9_9ASTR</name>
<gene>
    <name evidence="1" type="ORF">Tco_1132574</name>
</gene>
<sequence length="566" mass="64425">MKQWEELIRENVFRLGGHRDRLPACLAHMLYCVVAEEQYNLAYFFVKRIECARATLAVNLSYGMFLTRIYRHLMETYPHLDNGIYDIVNRLIATRVAEALAAAVVTYATSTQEENNLGSNSSQNKACNYKEFRAVMHENFHGTEELILLCPEMVPNADRLLERYIEGLPLNIKPGKVLMLANYLTAESVDDTTLTHALLLVTTVERTLQETSVQAMGIKAGGRESNSRNPQKHIRTIKGRTQGETLKGITKHQPVLKEDASGHLAEITPRCRQVEFHIELIPGAAPVVRAPYRLAPAEMKELAEQLKELSNKGFIRPSSSSWGAPNLFLSKRKMDLSGQVFHQLRVREEISQDCFQTTIGHYEFRIAVASVDLFIAKIEAVKNWASLTTTFRRFRQCLRSCGYYRRFFEGFSKIAMLCTELYQKKKPEEVSIGEDFVVYCDDPIKRVRCSRPHDSTTYPRPNGPIFGQRRMDRATIVDYDCENSFITGERKGNCHSGCFESKEKNRTVASKSPWFMTIGLDLPSRILEAQKEAVKVENIEAEDIEGMLKKLEARTDGTLCLDNRVG</sequence>
<dbReference type="InterPro" id="IPR043128">
    <property type="entry name" value="Rev_trsase/Diguanyl_cyclase"/>
</dbReference>
<dbReference type="PANTHER" id="PTHR15503:SF45">
    <property type="entry name" value="RNA-DIRECTED DNA POLYMERASE HOMOLOG"/>
    <property type="match status" value="1"/>
</dbReference>
<organism evidence="1 2">
    <name type="scientific">Tanacetum coccineum</name>
    <dbReference type="NCBI Taxonomy" id="301880"/>
    <lineage>
        <taxon>Eukaryota</taxon>
        <taxon>Viridiplantae</taxon>
        <taxon>Streptophyta</taxon>
        <taxon>Embryophyta</taxon>
        <taxon>Tracheophyta</taxon>
        <taxon>Spermatophyta</taxon>
        <taxon>Magnoliopsida</taxon>
        <taxon>eudicotyledons</taxon>
        <taxon>Gunneridae</taxon>
        <taxon>Pentapetalae</taxon>
        <taxon>asterids</taxon>
        <taxon>campanulids</taxon>
        <taxon>Asterales</taxon>
        <taxon>Asteraceae</taxon>
        <taxon>Asteroideae</taxon>
        <taxon>Anthemideae</taxon>
        <taxon>Anthemidinae</taxon>
        <taxon>Tanacetum</taxon>
    </lineage>
</organism>
<dbReference type="InterPro" id="IPR032567">
    <property type="entry name" value="RTL1-rel"/>
</dbReference>
<dbReference type="Gene3D" id="3.30.70.270">
    <property type="match status" value="1"/>
</dbReference>
<reference evidence="1" key="2">
    <citation type="submission" date="2022-01" db="EMBL/GenBank/DDBJ databases">
        <authorList>
            <person name="Yamashiro T."/>
            <person name="Shiraishi A."/>
            <person name="Satake H."/>
            <person name="Nakayama K."/>
        </authorList>
    </citation>
    <scope>NUCLEOTIDE SEQUENCE</scope>
</reference>
<keyword evidence="2" id="KW-1185">Reference proteome</keyword>
<dbReference type="EMBL" id="BQNB010021799">
    <property type="protein sequence ID" value="GJU10178.1"/>
    <property type="molecule type" value="Genomic_DNA"/>
</dbReference>
<evidence type="ECO:0008006" key="3">
    <source>
        <dbReference type="Google" id="ProtNLM"/>
    </source>
</evidence>
<dbReference type="SUPFAM" id="SSF56672">
    <property type="entry name" value="DNA/RNA polymerases"/>
    <property type="match status" value="1"/>
</dbReference>